<dbReference type="AlphaFoldDB" id="A0A226NG67"/>
<evidence type="ECO:0000256" key="1">
    <source>
        <dbReference type="ARBA" id="ARBA00006889"/>
    </source>
</evidence>
<sequence>MRTLALILVLALLCLLHAEAAATVPDRSEVLRKGTRRARSSWLTACPHCQIAGKWYVVALASNTEFFLREKGKMKMAMARISFLGEDELKVSYAVPKPEGCRKWETTFKKTSDDGEVYYSEEAKKTVEVLDTDYKSYAVIFATRMKNGKTLHMMRLYSTWPSRSREVSPEAVAIFRKLAREQNYTDEMITMLPSQGECGQALCSEPPGWLSP</sequence>
<dbReference type="PANTHER" id="PTHR11430:SF77">
    <property type="entry name" value="LIPOCALIN-LIKE 1 PROTEIN"/>
    <property type="match status" value="1"/>
</dbReference>
<dbReference type="PRINTS" id="PR01254">
    <property type="entry name" value="PGNDSYNTHASE"/>
</dbReference>
<evidence type="ECO:0000256" key="2">
    <source>
        <dbReference type="SAM" id="SignalP"/>
    </source>
</evidence>
<dbReference type="OrthoDB" id="9627583at2759"/>
<gene>
    <name evidence="4" type="ORF">ASZ78_011646</name>
</gene>
<evidence type="ECO:0000313" key="5">
    <source>
        <dbReference type="Proteomes" id="UP000198323"/>
    </source>
</evidence>
<dbReference type="Gene3D" id="2.40.128.20">
    <property type="match status" value="1"/>
</dbReference>
<dbReference type="GO" id="GO:0036094">
    <property type="term" value="F:small molecule binding"/>
    <property type="evidence" value="ECO:0007669"/>
    <property type="project" value="InterPro"/>
</dbReference>
<feature type="domain" description="Lipocalin/cytosolic fatty-acid binding" evidence="3">
    <location>
        <begin position="52"/>
        <end position="193"/>
    </location>
</feature>
<dbReference type="Pfam" id="PF00061">
    <property type="entry name" value="Lipocalin"/>
    <property type="match status" value="1"/>
</dbReference>
<protein>
    <recommendedName>
        <fullName evidence="3">Lipocalin/cytosolic fatty-acid binding domain-containing protein</fullName>
    </recommendedName>
</protein>
<keyword evidence="5" id="KW-1185">Reference proteome</keyword>
<name>A0A226NG67_CALSU</name>
<feature type="chain" id="PRO_5012736923" description="Lipocalin/cytosolic fatty-acid binding domain-containing protein" evidence="2">
    <location>
        <begin position="23"/>
        <end position="212"/>
    </location>
</feature>
<dbReference type="InterPro" id="IPR002345">
    <property type="entry name" value="Lipocalin"/>
</dbReference>
<comment type="similarity">
    <text evidence="1">Belongs to the calycin superfamily. Lipocalin family.</text>
</comment>
<dbReference type="EMBL" id="MCFN01000062">
    <property type="protein sequence ID" value="OXB66531.1"/>
    <property type="molecule type" value="Genomic_DNA"/>
</dbReference>
<dbReference type="InterPro" id="IPR000566">
    <property type="entry name" value="Lipocln_cytosolic_FA-bd_dom"/>
</dbReference>
<comment type="caution">
    <text evidence="4">The sequence shown here is derived from an EMBL/GenBank/DDBJ whole genome shotgun (WGS) entry which is preliminary data.</text>
</comment>
<proteinExistence type="inferred from homology"/>
<organism evidence="4 5">
    <name type="scientific">Callipepla squamata</name>
    <name type="common">Scaled quail</name>
    <dbReference type="NCBI Taxonomy" id="9009"/>
    <lineage>
        <taxon>Eukaryota</taxon>
        <taxon>Metazoa</taxon>
        <taxon>Chordata</taxon>
        <taxon>Craniata</taxon>
        <taxon>Vertebrata</taxon>
        <taxon>Euteleostomi</taxon>
        <taxon>Archelosauria</taxon>
        <taxon>Archosauria</taxon>
        <taxon>Dinosauria</taxon>
        <taxon>Saurischia</taxon>
        <taxon>Theropoda</taxon>
        <taxon>Coelurosauria</taxon>
        <taxon>Aves</taxon>
        <taxon>Neognathae</taxon>
        <taxon>Galloanserae</taxon>
        <taxon>Galliformes</taxon>
        <taxon>Odontophoridae</taxon>
        <taxon>Callipepla</taxon>
    </lineage>
</organism>
<feature type="signal peptide" evidence="2">
    <location>
        <begin position="1"/>
        <end position="22"/>
    </location>
</feature>
<dbReference type="Proteomes" id="UP000198323">
    <property type="component" value="Unassembled WGS sequence"/>
</dbReference>
<reference evidence="4 5" key="1">
    <citation type="submission" date="2016-07" db="EMBL/GenBank/DDBJ databases">
        <title>Disparate Historic Effective Population Sizes Predicted by Modern Levels of Genome Diversity for the Scaled Quail (Callipepla squamata) and the Northern Bobwhite (Colinus virginianus): Inferences from First and Second Generation Draft Genome Assemblies for Sympatric New World Quail.</title>
        <authorList>
            <person name="Oldeschulte D.L."/>
            <person name="Halley Y.A."/>
            <person name="Bhattarai E.K."/>
            <person name="Brashear W.A."/>
            <person name="Hill J."/>
            <person name="Metz R.P."/>
            <person name="Johnson C.D."/>
            <person name="Rollins D."/>
            <person name="Peterson M.J."/>
            <person name="Bickhart D.M."/>
            <person name="Decker J.E."/>
            <person name="Seabury C.M."/>
        </authorList>
    </citation>
    <scope>NUCLEOTIDE SEQUENCE [LARGE SCALE GENOMIC DNA]</scope>
    <source>
        <strain evidence="4 5">Texas</strain>
        <tissue evidence="4">Leg muscle</tissue>
    </source>
</reference>
<evidence type="ECO:0000313" key="4">
    <source>
        <dbReference type="EMBL" id="OXB66531.1"/>
    </source>
</evidence>
<dbReference type="InterPro" id="IPR012674">
    <property type="entry name" value="Calycin"/>
</dbReference>
<keyword evidence="2" id="KW-0732">Signal</keyword>
<dbReference type="SUPFAM" id="SSF50814">
    <property type="entry name" value="Lipocalins"/>
    <property type="match status" value="1"/>
</dbReference>
<accession>A0A226NG67</accession>
<evidence type="ECO:0000259" key="3">
    <source>
        <dbReference type="Pfam" id="PF00061"/>
    </source>
</evidence>
<dbReference type="STRING" id="9009.A0A226NG67"/>
<dbReference type="PANTHER" id="PTHR11430">
    <property type="entry name" value="LIPOCALIN"/>
    <property type="match status" value="1"/>
</dbReference>